<feature type="compositionally biased region" description="Low complexity" evidence="1">
    <location>
        <begin position="1"/>
        <end position="11"/>
    </location>
</feature>
<accession>A0AAE0EG94</accession>
<dbReference type="InterPro" id="IPR008889">
    <property type="entry name" value="VQ"/>
</dbReference>
<feature type="region of interest" description="Disordered" evidence="1">
    <location>
        <begin position="110"/>
        <end position="154"/>
    </location>
</feature>
<name>A0AAE0EG94_9ROSI</name>
<evidence type="ECO:0000313" key="3">
    <source>
        <dbReference type="EMBL" id="KAK3225325.1"/>
    </source>
</evidence>
<proteinExistence type="predicted"/>
<dbReference type="PANTHER" id="PTHR33143:SF4">
    <property type="entry name" value="VQ DOMAIN-CONTAINING PROTEIN"/>
    <property type="match status" value="1"/>
</dbReference>
<comment type="caution">
    <text evidence="3">The sequence shown here is derived from an EMBL/GenBank/DDBJ whole genome shotgun (WGS) entry which is preliminary data.</text>
</comment>
<gene>
    <name evidence="3" type="ORF">Dsin_005187</name>
</gene>
<feature type="domain" description="VQ" evidence="2">
    <location>
        <begin position="64"/>
        <end position="88"/>
    </location>
</feature>
<protein>
    <recommendedName>
        <fullName evidence="2">VQ domain-containing protein</fullName>
    </recommendedName>
</protein>
<dbReference type="Pfam" id="PF05678">
    <property type="entry name" value="VQ"/>
    <property type="match status" value="1"/>
</dbReference>
<feature type="region of interest" description="Disordered" evidence="1">
    <location>
        <begin position="214"/>
        <end position="233"/>
    </location>
</feature>
<evidence type="ECO:0000256" key="1">
    <source>
        <dbReference type="SAM" id="MobiDB-lite"/>
    </source>
</evidence>
<dbReference type="EMBL" id="JANJYJ010000002">
    <property type="protein sequence ID" value="KAK3225325.1"/>
    <property type="molecule type" value="Genomic_DNA"/>
</dbReference>
<feature type="region of interest" description="Disordered" evidence="1">
    <location>
        <begin position="1"/>
        <end position="59"/>
    </location>
</feature>
<dbReference type="Proteomes" id="UP001281410">
    <property type="component" value="Unassembled WGS sequence"/>
</dbReference>
<organism evidence="3 4">
    <name type="scientific">Dipteronia sinensis</name>
    <dbReference type="NCBI Taxonomy" id="43782"/>
    <lineage>
        <taxon>Eukaryota</taxon>
        <taxon>Viridiplantae</taxon>
        <taxon>Streptophyta</taxon>
        <taxon>Embryophyta</taxon>
        <taxon>Tracheophyta</taxon>
        <taxon>Spermatophyta</taxon>
        <taxon>Magnoliopsida</taxon>
        <taxon>eudicotyledons</taxon>
        <taxon>Gunneridae</taxon>
        <taxon>Pentapetalae</taxon>
        <taxon>rosids</taxon>
        <taxon>malvids</taxon>
        <taxon>Sapindales</taxon>
        <taxon>Sapindaceae</taxon>
        <taxon>Hippocastanoideae</taxon>
        <taxon>Acereae</taxon>
        <taxon>Dipteronia</taxon>
    </lineage>
</organism>
<dbReference type="PANTHER" id="PTHR33143">
    <property type="entry name" value="F16F4.1 PROTEIN-RELATED"/>
    <property type="match status" value="1"/>
</dbReference>
<evidence type="ECO:0000259" key="2">
    <source>
        <dbReference type="Pfam" id="PF05678"/>
    </source>
</evidence>
<evidence type="ECO:0000313" key="4">
    <source>
        <dbReference type="Proteomes" id="UP001281410"/>
    </source>
</evidence>
<sequence length="233" mass="25489">MRPTQSQSQSQCHDQHAKGDQNGICPPPLKLNKDSHMIIKKSSSSSSSSPPPSSHHRHPVIIYTHSPKIIHTSPKDFMALVQKLTGMSRSINNNGDGHHQGISSTADHQNANVLSDDDSNKNVGKNNNVNGNDDNESSSVITSDENCGGGGGSGNIGEGRVNSCFVAAPPIYEPPPNPYNYPIYNTNSADFLCTNPPFYNYTTDSLFFPPKMRAPDHHSHHHHQHGMSDFHEY</sequence>
<dbReference type="AlphaFoldDB" id="A0AAE0EG94"/>
<keyword evidence="4" id="KW-1185">Reference proteome</keyword>
<reference evidence="3" key="1">
    <citation type="journal article" date="2023" name="Plant J.">
        <title>Genome sequences and population genomics provide insights into the demographic history, inbreeding, and mutation load of two 'living fossil' tree species of Dipteronia.</title>
        <authorList>
            <person name="Feng Y."/>
            <person name="Comes H.P."/>
            <person name="Chen J."/>
            <person name="Zhu S."/>
            <person name="Lu R."/>
            <person name="Zhang X."/>
            <person name="Li P."/>
            <person name="Qiu J."/>
            <person name="Olsen K.M."/>
            <person name="Qiu Y."/>
        </authorList>
    </citation>
    <scope>NUCLEOTIDE SEQUENCE</scope>
    <source>
        <strain evidence="3">NBL</strain>
    </source>
</reference>
<dbReference type="GO" id="GO:0005634">
    <property type="term" value="C:nucleus"/>
    <property type="evidence" value="ECO:0007669"/>
    <property type="project" value="TreeGrafter"/>
</dbReference>
<feature type="compositionally biased region" description="Low complexity" evidence="1">
    <location>
        <begin position="121"/>
        <end position="132"/>
    </location>
</feature>
<dbReference type="InterPro" id="IPR039607">
    <property type="entry name" value="VQ_8/17/18/20/21/25"/>
</dbReference>